<organism evidence="3 4">
    <name type="scientific">Jaapia argillacea MUCL 33604</name>
    <dbReference type="NCBI Taxonomy" id="933084"/>
    <lineage>
        <taxon>Eukaryota</taxon>
        <taxon>Fungi</taxon>
        <taxon>Dikarya</taxon>
        <taxon>Basidiomycota</taxon>
        <taxon>Agaricomycotina</taxon>
        <taxon>Agaricomycetes</taxon>
        <taxon>Agaricomycetidae</taxon>
        <taxon>Jaapiales</taxon>
        <taxon>Jaapiaceae</taxon>
        <taxon>Jaapia</taxon>
    </lineage>
</organism>
<dbReference type="OrthoDB" id="2675435at2759"/>
<keyword evidence="4" id="KW-1185">Reference proteome</keyword>
<feature type="domain" description="DUF6533" evidence="2">
    <location>
        <begin position="19"/>
        <end position="64"/>
    </location>
</feature>
<sequence>MSTSQSIASTALSELTINYFSFSSLTFVAWDIMTTFDDEVQYIWPQPRRSPTKWLFLFTRYHSLLCQLVVFLRSLGRISVSSYGACLSWTLFQTTSLQCLVMSVELLLAIRVYALHGRSWRIRVLFSILFGFEVVAAIVAFSIVIPHYCASATARLGLLFLILLSSISMVTQVTVFVLALAKSLKVISATRGTYPILYIVARDSLWVFVLITGAIVFEGICFGALSPLFRSFLYSWGISVLSFSSCRLVLNLCRLKEDGPEGLNVDPAFTTNLDEIVLDELEPGGGCSSHGVDGRS</sequence>
<feature type="transmembrane region" description="Helical" evidence="1">
    <location>
        <begin position="125"/>
        <end position="145"/>
    </location>
</feature>
<evidence type="ECO:0000313" key="3">
    <source>
        <dbReference type="EMBL" id="KDQ52678.1"/>
    </source>
</evidence>
<keyword evidence="1" id="KW-1133">Transmembrane helix</keyword>
<dbReference type="STRING" id="933084.A0A067PCN1"/>
<proteinExistence type="predicted"/>
<keyword evidence="1" id="KW-0812">Transmembrane</keyword>
<accession>A0A067PCN1</accession>
<protein>
    <recommendedName>
        <fullName evidence="2">DUF6533 domain-containing protein</fullName>
    </recommendedName>
</protein>
<evidence type="ECO:0000259" key="2">
    <source>
        <dbReference type="Pfam" id="PF20151"/>
    </source>
</evidence>
<dbReference type="InParanoid" id="A0A067PCN1"/>
<dbReference type="Pfam" id="PF20151">
    <property type="entry name" value="DUF6533"/>
    <property type="match status" value="1"/>
</dbReference>
<gene>
    <name evidence="3" type="ORF">JAAARDRAFT_210381</name>
</gene>
<evidence type="ECO:0000256" key="1">
    <source>
        <dbReference type="SAM" id="Phobius"/>
    </source>
</evidence>
<feature type="transmembrane region" description="Helical" evidence="1">
    <location>
        <begin position="205"/>
        <end position="225"/>
    </location>
</feature>
<dbReference type="AlphaFoldDB" id="A0A067PCN1"/>
<feature type="transmembrane region" description="Helical" evidence="1">
    <location>
        <begin position="157"/>
        <end position="181"/>
    </location>
</feature>
<name>A0A067PCN1_9AGAM</name>
<reference evidence="4" key="1">
    <citation type="journal article" date="2014" name="Proc. Natl. Acad. Sci. U.S.A.">
        <title>Extensive sampling of basidiomycete genomes demonstrates inadequacy of the white-rot/brown-rot paradigm for wood decay fungi.</title>
        <authorList>
            <person name="Riley R."/>
            <person name="Salamov A.A."/>
            <person name="Brown D.W."/>
            <person name="Nagy L.G."/>
            <person name="Floudas D."/>
            <person name="Held B.W."/>
            <person name="Levasseur A."/>
            <person name="Lombard V."/>
            <person name="Morin E."/>
            <person name="Otillar R."/>
            <person name="Lindquist E.A."/>
            <person name="Sun H."/>
            <person name="LaButti K.M."/>
            <person name="Schmutz J."/>
            <person name="Jabbour D."/>
            <person name="Luo H."/>
            <person name="Baker S.E."/>
            <person name="Pisabarro A.G."/>
            <person name="Walton J.D."/>
            <person name="Blanchette R.A."/>
            <person name="Henrissat B."/>
            <person name="Martin F."/>
            <person name="Cullen D."/>
            <person name="Hibbett D.S."/>
            <person name="Grigoriev I.V."/>
        </authorList>
    </citation>
    <scope>NUCLEOTIDE SEQUENCE [LARGE SCALE GENOMIC DNA]</scope>
    <source>
        <strain evidence="4">MUCL 33604</strain>
    </source>
</reference>
<dbReference type="HOGENOM" id="CLU_035509_10_0_1"/>
<keyword evidence="1" id="KW-0472">Membrane</keyword>
<dbReference type="EMBL" id="KL197738">
    <property type="protein sequence ID" value="KDQ52678.1"/>
    <property type="molecule type" value="Genomic_DNA"/>
</dbReference>
<evidence type="ECO:0000313" key="4">
    <source>
        <dbReference type="Proteomes" id="UP000027265"/>
    </source>
</evidence>
<dbReference type="InterPro" id="IPR045340">
    <property type="entry name" value="DUF6533"/>
</dbReference>
<dbReference type="Proteomes" id="UP000027265">
    <property type="component" value="Unassembled WGS sequence"/>
</dbReference>